<dbReference type="InterPro" id="IPR036390">
    <property type="entry name" value="WH_DNA-bd_sf"/>
</dbReference>
<dbReference type="SUPFAM" id="SSF46785">
    <property type="entry name" value="Winged helix' DNA-binding domain"/>
    <property type="match status" value="1"/>
</dbReference>
<name>A0A644ZVE6_9ZZZZ</name>
<dbReference type="Gene3D" id="1.10.10.10">
    <property type="entry name" value="Winged helix-like DNA-binding domain superfamily/Winged helix DNA-binding domain"/>
    <property type="match status" value="1"/>
</dbReference>
<dbReference type="GO" id="GO:0003677">
    <property type="term" value="F:DNA binding"/>
    <property type="evidence" value="ECO:0007669"/>
    <property type="project" value="UniProtKB-KW"/>
</dbReference>
<comment type="caution">
    <text evidence="5">The sequence shown here is derived from an EMBL/GenBank/DDBJ whole genome shotgun (WGS) entry which is preliminary data.</text>
</comment>
<dbReference type="InterPro" id="IPR000524">
    <property type="entry name" value="Tscrpt_reg_HTH_GntR"/>
</dbReference>
<dbReference type="PANTHER" id="PTHR43537">
    <property type="entry name" value="TRANSCRIPTIONAL REGULATOR, GNTR FAMILY"/>
    <property type="match status" value="1"/>
</dbReference>
<dbReference type="GO" id="GO:0003700">
    <property type="term" value="F:DNA-binding transcription factor activity"/>
    <property type="evidence" value="ECO:0007669"/>
    <property type="project" value="InterPro"/>
</dbReference>
<reference evidence="5" key="1">
    <citation type="submission" date="2019-08" db="EMBL/GenBank/DDBJ databases">
        <authorList>
            <person name="Kucharzyk K."/>
            <person name="Murdoch R.W."/>
            <person name="Higgins S."/>
            <person name="Loffler F."/>
        </authorList>
    </citation>
    <scope>NUCLEOTIDE SEQUENCE</scope>
</reference>
<evidence type="ECO:0000259" key="4">
    <source>
        <dbReference type="PROSITE" id="PS50949"/>
    </source>
</evidence>
<keyword evidence="2" id="KW-0238">DNA-binding</keyword>
<dbReference type="InterPro" id="IPR011711">
    <property type="entry name" value="GntR_C"/>
</dbReference>
<evidence type="ECO:0000313" key="5">
    <source>
        <dbReference type="EMBL" id="MPM44930.1"/>
    </source>
</evidence>
<dbReference type="InterPro" id="IPR008920">
    <property type="entry name" value="TF_FadR/GntR_C"/>
</dbReference>
<dbReference type="SUPFAM" id="SSF48008">
    <property type="entry name" value="GntR ligand-binding domain-like"/>
    <property type="match status" value="1"/>
</dbReference>
<dbReference type="Gene3D" id="1.20.120.530">
    <property type="entry name" value="GntR ligand-binding domain-like"/>
    <property type="match status" value="1"/>
</dbReference>
<organism evidence="5">
    <name type="scientific">bioreactor metagenome</name>
    <dbReference type="NCBI Taxonomy" id="1076179"/>
    <lineage>
        <taxon>unclassified sequences</taxon>
        <taxon>metagenomes</taxon>
        <taxon>ecological metagenomes</taxon>
    </lineage>
</organism>
<dbReference type="AlphaFoldDB" id="A0A644ZVE6"/>
<accession>A0A644ZVE6</accession>
<dbReference type="InterPro" id="IPR036388">
    <property type="entry name" value="WH-like_DNA-bd_sf"/>
</dbReference>
<dbReference type="EMBL" id="VSSQ01010672">
    <property type="protein sequence ID" value="MPM44930.1"/>
    <property type="molecule type" value="Genomic_DNA"/>
</dbReference>
<protein>
    <submittedName>
        <fullName evidence="5">HTH-type transcriptional repressor RspR</fullName>
    </submittedName>
</protein>
<sequence length="246" mass="28475">MRSKDITNLVYTTLHHDILNLGILPGESLREGDLCTRFQASRTPVRAALERLADENLVQFVPYKGVQATLLSFSDIYQLILMRIVLESNVVVDFSRQADPFALEKCRHTLRNQQILLQSPRFEASHFYSLDSQLHQIWFNQTKVPLFWQVIQDAEVHYTRFRMLDIVRIQNFQEIVDEHVCLLQAIEEKCEQQMQDILQYHLLGGVRRMASVLLTDAAPYFTDRKEIGSYIEKIEAIARPSGLAAP</sequence>
<keyword evidence="3" id="KW-0804">Transcription</keyword>
<proteinExistence type="predicted"/>
<dbReference type="PANTHER" id="PTHR43537:SF24">
    <property type="entry name" value="GLUCONATE OPERON TRANSCRIPTIONAL REPRESSOR"/>
    <property type="match status" value="1"/>
</dbReference>
<evidence type="ECO:0000256" key="1">
    <source>
        <dbReference type="ARBA" id="ARBA00023015"/>
    </source>
</evidence>
<evidence type="ECO:0000256" key="3">
    <source>
        <dbReference type="ARBA" id="ARBA00023163"/>
    </source>
</evidence>
<dbReference type="Pfam" id="PF00392">
    <property type="entry name" value="GntR"/>
    <property type="match status" value="1"/>
</dbReference>
<gene>
    <name evidence="5" type="primary">rspR_29</name>
    <name evidence="5" type="ORF">SDC9_91612</name>
</gene>
<dbReference type="Pfam" id="PF07729">
    <property type="entry name" value="FCD"/>
    <property type="match status" value="1"/>
</dbReference>
<keyword evidence="1" id="KW-0805">Transcription regulation</keyword>
<feature type="domain" description="HTH gntR-type" evidence="4">
    <location>
        <begin position="4"/>
        <end position="71"/>
    </location>
</feature>
<evidence type="ECO:0000256" key="2">
    <source>
        <dbReference type="ARBA" id="ARBA00023125"/>
    </source>
</evidence>
<dbReference type="PROSITE" id="PS50949">
    <property type="entry name" value="HTH_GNTR"/>
    <property type="match status" value="1"/>
</dbReference>
<dbReference type="SMART" id="SM00345">
    <property type="entry name" value="HTH_GNTR"/>
    <property type="match status" value="1"/>
</dbReference>